<feature type="compositionally biased region" description="Basic residues" evidence="1">
    <location>
        <begin position="1"/>
        <end position="12"/>
    </location>
</feature>
<protein>
    <submittedName>
        <fullName evidence="2">Uncharacterized protein</fullName>
    </submittedName>
</protein>
<dbReference type="Proteomes" id="UP000231846">
    <property type="component" value="Unassembled WGS sequence"/>
</dbReference>
<proteinExistence type="predicted"/>
<evidence type="ECO:0000313" key="3">
    <source>
        <dbReference type="Proteomes" id="UP000231846"/>
    </source>
</evidence>
<dbReference type="RefSeq" id="WP_032568794.1">
    <property type="nucleotide sequence ID" value="NZ_JAFKPT010000012.1"/>
</dbReference>
<dbReference type="AlphaFoldDB" id="A0A2M9VCV8"/>
<dbReference type="EMBL" id="PDCW01000001">
    <property type="protein sequence ID" value="PJY76474.1"/>
    <property type="molecule type" value="Genomic_DNA"/>
</dbReference>
<comment type="caution">
    <text evidence="2">The sequence shown here is derived from an EMBL/GenBank/DDBJ whole genome shotgun (WGS) entry which is preliminary data.</text>
</comment>
<gene>
    <name evidence="2" type="ORF">CQW34_00048</name>
</gene>
<evidence type="ECO:0000256" key="1">
    <source>
        <dbReference type="SAM" id="MobiDB-lite"/>
    </source>
</evidence>
<evidence type="ECO:0000313" key="2">
    <source>
        <dbReference type="EMBL" id="PJY76474.1"/>
    </source>
</evidence>
<name>A0A2M9VCV8_BACFG</name>
<organism evidence="2 3">
    <name type="scientific">Bacteroides fragilis</name>
    <dbReference type="NCBI Taxonomy" id="817"/>
    <lineage>
        <taxon>Bacteria</taxon>
        <taxon>Pseudomonadati</taxon>
        <taxon>Bacteroidota</taxon>
        <taxon>Bacteroidia</taxon>
        <taxon>Bacteroidales</taxon>
        <taxon>Bacteroidaceae</taxon>
        <taxon>Bacteroides</taxon>
    </lineage>
</organism>
<accession>A0A2M9VCV8</accession>
<feature type="region of interest" description="Disordered" evidence="1">
    <location>
        <begin position="1"/>
        <end position="25"/>
    </location>
</feature>
<sequence>MPNRRPNRKKTGSLKGQSRGLSKNKPGFDTKSLFVFRKRSKHFLQKTVTFSKNTYFFALTSPYVLRTTFTAPENTTYSGSSCSNRLLSEPPTGVSKRLKFPSLKSTGNIYFQIAFFLTENKSRTKQNDKPGNEIETFFRPRLSRESKKRKLGGFI</sequence>
<reference evidence="2 3" key="1">
    <citation type="journal article" date="2017" name="MBio">
        <title>Gut Symbiont Bacteroides fragilis Secretes a Eukaryotic-Like Ubiquitin Protein That Mediates Intraspecies Antagonism.</title>
        <authorList>
            <person name="Chatzidaki-Livanis M."/>
            <person name="Coyne M.J."/>
            <person name="Roelofs K.G."/>
            <person name="Gentyala R.R."/>
            <person name="Caldwell J.M."/>
            <person name="Comstock L.E."/>
        </authorList>
    </citation>
    <scope>NUCLEOTIDE SEQUENCE [LARGE SCALE GENOMIC DNA]</scope>
    <source>
        <strain evidence="2 3">12905</strain>
    </source>
</reference>